<accession>A0ABP3S1G9</accession>
<gene>
    <name evidence="3" type="ORF">GCM10009547_21670</name>
</gene>
<evidence type="ECO:0008006" key="5">
    <source>
        <dbReference type="Google" id="ProtNLM"/>
    </source>
</evidence>
<evidence type="ECO:0000313" key="4">
    <source>
        <dbReference type="Proteomes" id="UP001500957"/>
    </source>
</evidence>
<feature type="chain" id="PRO_5047161066" description="Lipoprotein" evidence="2">
    <location>
        <begin position="24"/>
        <end position="208"/>
    </location>
</feature>
<feature type="region of interest" description="Disordered" evidence="1">
    <location>
        <begin position="23"/>
        <end position="46"/>
    </location>
</feature>
<protein>
    <recommendedName>
        <fullName evidence="5">Lipoprotein</fullName>
    </recommendedName>
</protein>
<sequence>MRVKRWTLAVVLASLLAVGGCGGASDDPAQPAAAAQNESARADLPDPRYALFPSATPGPDWELTDVVRMRSDERDAKRKRAEPLGALPGVDWYTEYTGPAANDTPAYLSLTAYTQSLAERKTESVSETSTATDGEINGHPAFWTMDPQDPGSGAVVAWEIAPGYTLELFATGVALDDLVAMAKTVRDATEAEWAAAGADVLSPSGPQG</sequence>
<reference evidence="4" key="1">
    <citation type="journal article" date="2019" name="Int. J. Syst. Evol. Microbiol.">
        <title>The Global Catalogue of Microorganisms (GCM) 10K type strain sequencing project: providing services to taxonomists for standard genome sequencing and annotation.</title>
        <authorList>
            <consortium name="The Broad Institute Genomics Platform"/>
            <consortium name="The Broad Institute Genome Sequencing Center for Infectious Disease"/>
            <person name="Wu L."/>
            <person name="Ma J."/>
        </authorList>
    </citation>
    <scope>NUCLEOTIDE SEQUENCE [LARGE SCALE GENOMIC DNA]</scope>
    <source>
        <strain evidence="4">JCM 10671</strain>
    </source>
</reference>
<dbReference type="Proteomes" id="UP001500957">
    <property type="component" value="Unassembled WGS sequence"/>
</dbReference>
<feature type="region of interest" description="Disordered" evidence="1">
    <location>
        <begin position="120"/>
        <end position="139"/>
    </location>
</feature>
<keyword evidence="4" id="KW-1185">Reference proteome</keyword>
<proteinExistence type="predicted"/>
<organism evidence="3 4">
    <name type="scientific">Sporichthya brevicatena</name>
    <dbReference type="NCBI Taxonomy" id="171442"/>
    <lineage>
        <taxon>Bacteria</taxon>
        <taxon>Bacillati</taxon>
        <taxon>Actinomycetota</taxon>
        <taxon>Actinomycetes</taxon>
        <taxon>Sporichthyales</taxon>
        <taxon>Sporichthyaceae</taxon>
        <taxon>Sporichthya</taxon>
    </lineage>
</organism>
<keyword evidence="2" id="KW-0732">Signal</keyword>
<evidence type="ECO:0000313" key="3">
    <source>
        <dbReference type="EMBL" id="GAA0618957.1"/>
    </source>
</evidence>
<dbReference type="PROSITE" id="PS51257">
    <property type="entry name" value="PROKAR_LIPOPROTEIN"/>
    <property type="match status" value="1"/>
</dbReference>
<name>A0ABP3S1G9_9ACTN</name>
<dbReference type="EMBL" id="BAAAHE010000016">
    <property type="protein sequence ID" value="GAA0618957.1"/>
    <property type="molecule type" value="Genomic_DNA"/>
</dbReference>
<feature type="compositionally biased region" description="Low complexity" evidence="1">
    <location>
        <begin position="23"/>
        <end position="39"/>
    </location>
</feature>
<comment type="caution">
    <text evidence="3">The sequence shown here is derived from an EMBL/GenBank/DDBJ whole genome shotgun (WGS) entry which is preliminary data.</text>
</comment>
<evidence type="ECO:0000256" key="2">
    <source>
        <dbReference type="SAM" id="SignalP"/>
    </source>
</evidence>
<feature type="signal peptide" evidence="2">
    <location>
        <begin position="1"/>
        <end position="23"/>
    </location>
</feature>
<evidence type="ECO:0000256" key="1">
    <source>
        <dbReference type="SAM" id="MobiDB-lite"/>
    </source>
</evidence>